<dbReference type="EMBL" id="CP071182">
    <property type="protein sequence ID" value="QSO48698.1"/>
    <property type="molecule type" value="Genomic_DNA"/>
</dbReference>
<evidence type="ECO:0000256" key="4">
    <source>
        <dbReference type="ARBA" id="ARBA00023157"/>
    </source>
</evidence>
<feature type="domain" description="Thioredoxin" evidence="7">
    <location>
        <begin position="45"/>
        <end position="186"/>
    </location>
</feature>
<keyword evidence="3" id="KW-0735">Signal-anchor</keyword>
<dbReference type="InterPro" id="IPR013766">
    <property type="entry name" value="Thioredoxin_domain"/>
</dbReference>
<comment type="subcellular location">
    <subcellularLocation>
        <location evidence="1">Cell envelope</location>
    </subcellularLocation>
</comment>
<accession>A0A9X7W3L1</accession>
<dbReference type="Proteomes" id="UP000663505">
    <property type="component" value="Chromosome"/>
</dbReference>
<protein>
    <submittedName>
        <fullName evidence="8">TlpA family protein disulfide reductase</fullName>
    </submittedName>
</protein>
<dbReference type="GO" id="GO:0030313">
    <property type="term" value="C:cell envelope"/>
    <property type="evidence" value="ECO:0007669"/>
    <property type="project" value="UniProtKB-SubCell"/>
</dbReference>
<organism evidence="8 9">
    <name type="scientific">Alicyclobacillus mengziensis</name>
    <dbReference type="NCBI Taxonomy" id="2931921"/>
    <lineage>
        <taxon>Bacteria</taxon>
        <taxon>Bacillati</taxon>
        <taxon>Bacillota</taxon>
        <taxon>Bacilli</taxon>
        <taxon>Bacillales</taxon>
        <taxon>Alicyclobacillaceae</taxon>
        <taxon>Alicyclobacillus</taxon>
    </lineage>
</organism>
<dbReference type="GO" id="GO:0016209">
    <property type="term" value="F:antioxidant activity"/>
    <property type="evidence" value="ECO:0007669"/>
    <property type="project" value="InterPro"/>
</dbReference>
<name>A0A9X7W3L1_9BACL</name>
<reference evidence="8 9" key="1">
    <citation type="submission" date="2021-02" db="EMBL/GenBank/DDBJ databases">
        <title>Alicyclobacillus curvatus sp. nov. and Alicyclobacillus mengziensis sp. nov., two acidophilic bacteria isolated from acid mine drainage.</title>
        <authorList>
            <person name="Huang Y."/>
        </authorList>
    </citation>
    <scope>NUCLEOTIDE SEQUENCE [LARGE SCALE GENOMIC DNA]</scope>
    <source>
        <strain evidence="8 9">S30H14</strain>
    </source>
</reference>
<dbReference type="GO" id="GO:0017004">
    <property type="term" value="P:cytochrome complex assembly"/>
    <property type="evidence" value="ECO:0007669"/>
    <property type="project" value="UniProtKB-KW"/>
</dbReference>
<keyword evidence="2" id="KW-0201">Cytochrome c-type biogenesis</keyword>
<dbReference type="PROSITE" id="PS51257">
    <property type="entry name" value="PROKAR_LIPOPROTEIN"/>
    <property type="match status" value="1"/>
</dbReference>
<gene>
    <name evidence="8" type="ORF">JZ786_06970</name>
</gene>
<evidence type="ECO:0000259" key="7">
    <source>
        <dbReference type="PROSITE" id="PS51352"/>
    </source>
</evidence>
<dbReference type="InterPro" id="IPR050553">
    <property type="entry name" value="Thioredoxin_ResA/DsbE_sf"/>
</dbReference>
<evidence type="ECO:0000256" key="2">
    <source>
        <dbReference type="ARBA" id="ARBA00022748"/>
    </source>
</evidence>
<feature type="signal peptide" evidence="6">
    <location>
        <begin position="1"/>
        <end position="26"/>
    </location>
</feature>
<dbReference type="InterPro" id="IPR036249">
    <property type="entry name" value="Thioredoxin-like_sf"/>
</dbReference>
<dbReference type="RefSeq" id="WP_206658020.1">
    <property type="nucleotide sequence ID" value="NZ_CP071182.1"/>
</dbReference>
<dbReference type="CDD" id="cd02966">
    <property type="entry name" value="TlpA_like_family"/>
    <property type="match status" value="1"/>
</dbReference>
<keyword evidence="5" id="KW-0676">Redox-active center</keyword>
<evidence type="ECO:0000313" key="8">
    <source>
        <dbReference type="EMBL" id="QSO48698.1"/>
    </source>
</evidence>
<keyword evidence="3" id="KW-0812">Transmembrane</keyword>
<dbReference type="InterPro" id="IPR000866">
    <property type="entry name" value="AhpC/TSA"/>
</dbReference>
<evidence type="ECO:0000313" key="9">
    <source>
        <dbReference type="Proteomes" id="UP000663505"/>
    </source>
</evidence>
<keyword evidence="6" id="KW-0732">Signal</keyword>
<keyword evidence="9" id="KW-1185">Reference proteome</keyword>
<keyword evidence="4" id="KW-1015">Disulfide bond</keyword>
<dbReference type="SUPFAM" id="SSF52833">
    <property type="entry name" value="Thioredoxin-like"/>
    <property type="match status" value="1"/>
</dbReference>
<evidence type="ECO:0000256" key="1">
    <source>
        <dbReference type="ARBA" id="ARBA00004196"/>
    </source>
</evidence>
<dbReference type="AlphaFoldDB" id="A0A9X7W3L1"/>
<dbReference type="Pfam" id="PF00578">
    <property type="entry name" value="AhpC-TSA"/>
    <property type="match status" value="1"/>
</dbReference>
<sequence>MKKLVFPIVAILLLLAGCGTVSTTSAQSSEQTINIAAGQPVPKSPLVGKTAPKFSLPTLDQKSTVSLNQLLGNKILVINAWASWCYPCQQETPDLVAMSKKYTGKVEFVGINMTSDDSVTDAKSFVHKYGISYPVLLDTKGAFSHDYQVIGYPTTFIVAPNGTIVNVHIGILTKNQMQQLINEAMNGTKPN</sequence>
<evidence type="ECO:0000256" key="6">
    <source>
        <dbReference type="SAM" id="SignalP"/>
    </source>
</evidence>
<dbReference type="Gene3D" id="3.40.30.10">
    <property type="entry name" value="Glutaredoxin"/>
    <property type="match status" value="1"/>
</dbReference>
<evidence type="ECO:0000256" key="5">
    <source>
        <dbReference type="ARBA" id="ARBA00023284"/>
    </source>
</evidence>
<feature type="chain" id="PRO_5040794534" evidence="6">
    <location>
        <begin position="27"/>
        <end position="191"/>
    </location>
</feature>
<dbReference type="GO" id="GO:0016491">
    <property type="term" value="F:oxidoreductase activity"/>
    <property type="evidence" value="ECO:0007669"/>
    <property type="project" value="InterPro"/>
</dbReference>
<dbReference type="PANTHER" id="PTHR42852">
    <property type="entry name" value="THIOL:DISULFIDE INTERCHANGE PROTEIN DSBE"/>
    <property type="match status" value="1"/>
</dbReference>
<dbReference type="PANTHER" id="PTHR42852:SF6">
    <property type="entry name" value="THIOL:DISULFIDE INTERCHANGE PROTEIN DSBE"/>
    <property type="match status" value="1"/>
</dbReference>
<dbReference type="KEGG" id="afx:JZ786_06970"/>
<dbReference type="PROSITE" id="PS51352">
    <property type="entry name" value="THIOREDOXIN_2"/>
    <property type="match status" value="1"/>
</dbReference>
<evidence type="ECO:0000256" key="3">
    <source>
        <dbReference type="ARBA" id="ARBA00022968"/>
    </source>
</evidence>
<proteinExistence type="predicted"/>